<keyword evidence="6 11" id="KW-0238">DNA-binding</keyword>
<dbReference type="GO" id="GO:0005829">
    <property type="term" value="C:cytosol"/>
    <property type="evidence" value="ECO:0007669"/>
    <property type="project" value="TreeGrafter"/>
</dbReference>
<dbReference type="GO" id="GO:0006355">
    <property type="term" value="P:regulation of DNA-templated transcription"/>
    <property type="evidence" value="ECO:0007669"/>
    <property type="project" value="InterPro"/>
</dbReference>
<keyword evidence="8" id="KW-0804">Transcription</keyword>
<dbReference type="InterPro" id="IPR001867">
    <property type="entry name" value="OmpR/PhoB-type_DNA-bd"/>
</dbReference>
<evidence type="ECO:0000256" key="10">
    <source>
        <dbReference type="PROSITE-ProRule" id="PRU00169"/>
    </source>
</evidence>
<evidence type="ECO:0000256" key="2">
    <source>
        <dbReference type="ARBA" id="ARBA00022490"/>
    </source>
</evidence>
<gene>
    <name evidence="14" type="ORF">GA0061103_4569</name>
</gene>
<proteinExistence type="predicted"/>
<dbReference type="Gene3D" id="3.40.50.2300">
    <property type="match status" value="1"/>
</dbReference>
<dbReference type="SMART" id="SM00448">
    <property type="entry name" value="REC"/>
    <property type="match status" value="1"/>
</dbReference>
<accession>A0A1C3VZG2</accession>
<dbReference type="InterPro" id="IPR011006">
    <property type="entry name" value="CheY-like_superfamily"/>
</dbReference>
<dbReference type="FunFam" id="1.10.10.10:FF:000099">
    <property type="entry name" value="Two-component system response regulator TorR"/>
    <property type="match status" value="1"/>
</dbReference>
<evidence type="ECO:0000259" key="13">
    <source>
        <dbReference type="PROSITE" id="PS51755"/>
    </source>
</evidence>
<comment type="caution">
    <text evidence="10">Lacks conserved residue(s) required for the propagation of feature annotation.</text>
</comment>
<keyword evidence="5" id="KW-0805">Transcription regulation</keyword>
<dbReference type="SUPFAM" id="SSF46894">
    <property type="entry name" value="C-terminal effector domain of the bipartite response regulators"/>
    <property type="match status" value="1"/>
</dbReference>
<dbReference type="SMART" id="SM00862">
    <property type="entry name" value="Trans_reg_C"/>
    <property type="match status" value="1"/>
</dbReference>
<evidence type="ECO:0000313" key="14">
    <source>
        <dbReference type="EMBL" id="SCB33101.1"/>
    </source>
</evidence>
<dbReference type="Gene3D" id="6.10.250.690">
    <property type="match status" value="1"/>
</dbReference>
<evidence type="ECO:0000256" key="9">
    <source>
        <dbReference type="ARBA" id="ARBA00067337"/>
    </source>
</evidence>
<feature type="DNA-binding region" description="OmpR/PhoB-type" evidence="11">
    <location>
        <begin position="135"/>
        <end position="234"/>
    </location>
</feature>
<sequence length="249" mass="28312">MSLTIVPDILVVDNDDRIRHLLSEHLGDQGFRVRTATNLHGCREILARCPPDLVILEVMLPDGSGLDLCRDLQNHHSRVPVILLTVLKDDIDRILGLEIGADDYLCKPFNPRELTARIRAVLRRMNFRTPSESQAKCFRFADITLDPQRSRITRSNGEPIPLTGAEFDLLKTFLERAGRLLSRDQLLDLTQRRDRDPADRSIDVLISRLRRKLGETAEEPIFRTIRNGGYQLTVAVTAVESDFEPEVLV</sequence>
<feature type="domain" description="Response regulatory" evidence="12">
    <location>
        <begin position="8"/>
        <end position="122"/>
    </location>
</feature>
<dbReference type="GO" id="GO:0000976">
    <property type="term" value="F:transcription cis-regulatory region binding"/>
    <property type="evidence" value="ECO:0007669"/>
    <property type="project" value="TreeGrafter"/>
</dbReference>
<dbReference type="PROSITE" id="PS50110">
    <property type="entry name" value="RESPONSE_REGULATORY"/>
    <property type="match status" value="1"/>
</dbReference>
<evidence type="ECO:0000256" key="11">
    <source>
        <dbReference type="PROSITE-ProRule" id="PRU01091"/>
    </source>
</evidence>
<organism evidence="14 15">
    <name type="scientific">Rhizobium multihospitium</name>
    <dbReference type="NCBI Taxonomy" id="410764"/>
    <lineage>
        <taxon>Bacteria</taxon>
        <taxon>Pseudomonadati</taxon>
        <taxon>Pseudomonadota</taxon>
        <taxon>Alphaproteobacteria</taxon>
        <taxon>Hyphomicrobiales</taxon>
        <taxon>Rhizobiaceae</taxon>
        <taxon>Rhizobium/Agrobacterium group</taxon>
        <taxon>Rhizobium</taxon>
    </lineage>
</organism>
<keyword evidence="15" id="KW-1185">Reference proteome</keyword>
<feature type="domain" description="OmpR/PhoB-type" evidence="13">
    <location>
        <begin position="135"/>
        <end position="234"/>
    </location>
</feature>
<dbReference type="OrthoDB" id="9802426at2"/>
<keyword evidence="4" id="KW-0902">Two-component regulatory system</keyword>
<dbReference type="InterPro" id="IPR039420">
    <property type="entry name" value="WalR-like"/>
</dbReference>
<dbReference type="InterPro" id="IPR016032">
    <property type="entry name" value="Sig_transdc_resp-reg_C-effctor"/>
</dbReference>
<evidence type="ECO:0000256" key="3">
    <source>
        <dbReference type="ARBA" id="ARBA00022553"/>
    </source>
</evidence>
<keyword evidence="2" id="KW-0963">Cytoplasm</keyword>
<keyword evidence="3" id="KW-0597">Phosphoprotein</keyword>
<name>A0A1C3VZG2_9HYPH</name>
<evidence type="ECO:0000256" key="8">
    <source>
        <dbReference type="ARBA" id="ARBA00023163"/>
    </source>
</evidence>
<dbReference type="CDD" id="cd00383">
    <property type="entry name" value="trans_reg_C"/>
    <property type="match status" value="1"/>
</dbReference>
<evidence type="ECO:0000259" key="12">
    <source>
        <dbReference type="PROSITE" id="PS50110"/>
    </source>
</evidence>
<dbReference type="Proteomes" id="UP000199101">
    <property type="component" value="Unassembled WGS sequence"/>
</dbReference>
<dbReference type="EMBL" id="FMAG01000004">
    <property type="protein sequence ID" value="SCB33101.1"/>
    <property type="molecule type" value="Genomic_DNA"/>
</dbReference>
<evidence type="ECO:0000313" key="15">
    <source>
        <dbReference type="Proteomes" id="UP000199101"/>
    </source>
</evidence>
<reference evidence="15" key="1">
    <citation type="submission" date="2016-08" db="EMBL/GenBank/DDBJ databases">
        <authorList>
            <person name="Varghese N."/>
            <person name="Submissions Spin"/>
        </authorList>
    </citation>
    <scope>NUCLEOTIDE SEQUENCE [LARGE SCALE GENOMIC DNA]</scope>
    <source>
        <strain evidence="15">HAMBI 2975</strain>
    </source>
</reference>
<evidence type="ECO:0000256" key="6">
    <source>
        <dbReference type="ARBA" id="ARBA00023125"/>
    </source>
</evidence>
<dbReference type="SUPFAM" id="SSF52172">
    <property type="entry name" value="CheY-like"/>
    <property type="match status" value="1"/>
</dbReference>
<dbReference type="PANTHER" id="PTHR48111:SF4">
    <property type="entry name" value="DNA-BINDING DUAL TRANSCRIPTIONAL REGULATOR OMPR"/>
    <property type="match status" value="1"/>
</dbReference>
<dbReference type="Pfam" id="PF00486">
    <property type="entry name" value="Trans_reg_C"/>
    <property type="match status" value="1"/>
</dbReference>
<evidence type="ECO:0000256" key="4">
    <source>
        <dbReference type="ARBA" id="ARBA00023012"/>
    </source>
</evidence>
<evidence type="ECO:0000256" key="1">
    <source>
        <dbReference type="ARBA" id="ARBA00004496"/>
    </source>
</evidence>
<dbReference type="InterPro" id="IPR036388">
    <property type="entry name" value="WH-like_DNA-bd_sf"/>
</dbReference>
<evidence type="ECO:0000256" key="7">
    <source>
        <dbReference type="ARBA" id="ARBA00023159"/>
    </source>
</evidence>
<dbReference type="RefSeq" id="WP_092713298.1">
    <property type="nucleotide sequence ID" value="NZ_FMAG01000004.1"/>
</dbReference>
<comment type="subcellular location">
    <subcellularLocation>
        <location evidence="1">Cytoplasm</location>
    </subcellularLocation>
</comment>
<protein>
    <recommendedName>
        <fullName evidence="9">Regulatory protein VirG</fullName>
    </recommendedName>
</protein>
<dbReference type="GO" id="GO:0000156">
    <property type="term" value="F:phosphorelay response regulator activity"/>
    <property type="evidence" value="ECO:0007669"/>
    <property type="project" value="TreeGrafter"/>
</dbReference>
<dbReference type="Pfam" id="PF00072">
    <property type="entry name" value="Response_reg"/>
    <property type="match status" value="1"/>
</dbReference>
<dbReference type="PANTHER" id="PTHR48111">
    <property type="entry name" value="REGULATOR OF RPOS"/>
    <property type="match status" value="1"/>
</dbReference>
<dbReference type="AlphaFoldDB" id="A0A1C3VZG2"/>
<dbReference type="Gene3D" id="1.10.10.10">
    <property type="entry name" value="Winged helix-like DNA-binding domain superfamily/Winged helix DNA-binding domain"/>
    <property type="match status" value="1"/>
</dbReference>
<dbReference type="PROSITE" id="PS51755">
    <property type="entry name" value="OMPR_PHOB"/>
    <property type="match status" value="1"/>
</dbReference>
<evidence type="ECO:0000256" key="5">
    <source>
        <dbReference type="ARBA" id="ARBA00023015"/>
    </source>
</evidence>
<dbReference type="STRING" id="410764.GA0061103_4569"/>
<dbReference type="GO" id="GO:0032993">
    <property type="term" value="C:protein-DNA complex"/>
    <property type="evidence" value="ECO:0007669"/>
    <property type="project" value="TreeGrafter"/>
</dbReference>
<keyword evidence="7" id="KW-0010">Activator</keyword>
<dbReference type="InterPro" id="IPR001789">
    <property type="entry name" value="Sig_transdc_resp-reg_receiver"/>
</dbReference>